<evidence type="ECO:0000313" key="1">
    <source>
        <dbReference type="EMBL" id="CAJ0880198.1"/>
    </source>
</evidence>
<gene>
    <name evidence="2" type="ORF">R77564_03233</name>
    <name evidence="1" type="ORF">R77567_03277</name>
</gene>
<evidence type="ECO:0000313" key="3">
    <source>
        <dbReference type="Proteomes" id="UP001189792"/>
    </source>
</evidence>
<protein>
    <submittedName>
        <fullName evidence="1">Uncharacterized protein</fullName>
    </submittedName>
</protein>
<dbReference type="Proteomes" id="UP001190491">
    <property type="component" value="Unassembled WGS sequence"/>
</dbReference>
<evidence type="ECO:0000313" key="2">
    <source>
        <dbReference type="EMBL" id="CAJ0887743.1"/>
    </source>
</evidence>
<proteinExistence type="predicted"/>
<dbReference type="AlphaFoldDB" id="A0AAD2C1S3"/>
<name>A0AAD2C1S3_9RALS</name>
<comment type="caution">
    <text evidence="1">The sequence shown here is derived from an EMBL/GenBank/DDBJ whole genome shotgun (WGS) entry which is preliminary data.</text>
</comment>
<dbReference type="EMBL" id="CAUDKO010000006">
    <property type="protein sequence ID" value="CAJ0880198.1"/>
    <property type="molecule type" value="Genomic_DNA"/>
</dbReference>
<sequence length="102" mass="11461">MSLQPSLHKSGLASENPLVMKQLGKLRQPSSPTTLEVNILRLSNTERSFVGFESERDDERGVTKLPREIRRHLNLVSHALLFETARSAHQQHLNCAPPKGLL</sequence>
<dbReference type="Proteomes" id="UP001189792">
    <property type="component" value="Unassembled WGS sequence"/>
</dbReference>
<accession>A0AAD2C1S3</accession>
<evidence type="ECO:0000313" key="4">
    <source>
        <dbReference type="Proteomes" id="UP001190491"/>
    </source>
</evidence>
<dbReference type="EMBL" id="CAUDLI010000006">
    <property type="protein sequence ID" value="CAJ0887743.1"/>
    <property type="molecule type" value="Genomic_DNA"/>
</dbReference>
<keyword evidence="3" id="KW-1185">Reference proteome</keyword>
<reference evidence="1 3" key="1">
    <citation type="submission" date="2023-07" db="EMBL/GenBank/DDBJ databases">
        <authorList>
            <person name="Peeters C."/>
        </authorList>
    </citation>
    <scope>NUCLEOTIDE SEQUENCE</scope>
    <source>
        <strain evidence="2 3">LMG 32965</strain>
        <strain evidence="1">R-77567</strain>
    </source>
</reference>
<organism evidence="1 4">
    <name type="scientific">Ralstonia flatus</name>
    <dbReference type="NCBI Taxonomy" id="3058601"/>
    <lineage>
        <taxon>Bacteria</taxon>
        <taxon>Pseudomonadati</taxon>
        <taxon>Pseudomonadota</taxon>
        <taxon>Betaproteobacteria</taxon>
        <taxon>Burkholderiales</taxon>
        <taxon>Burkholderiaceae</taxon>
        <taxon>Ralstonia</taxon>
    </lineage>
</organism>